<name>A0A2H3H4X5_FUSOX</name>
<dbReference type="SUPFAM" id="SSF57701">
    <property type="entry name" value="Zn2/Cys6 DNA-binding domain"/>
    <property type="match status" value="1"/>
</dbReference>
<dbReference type="PROSITE" id="PS50048">
    <property type="entry name" value="ZN2_CY6_FUNGAL_2"/>
    <property type="match status" value="1"/>
</dbReference>
<comment type="caution">
    <text evidence="4">The sequence shown here is derived from an EMBL/GenBank/DDBJ whole genome shotgun (WGS) entry which is preliminary data.</text>
</comment>
<reference evidence="4 5" key="1">
    <citation type="journal article" date="2016" name="Environ. Microbiol.">
        <title>Effector profiles distinguish formae speciales of Fusarium oxysporum.</title>
        <authorList>
            <person name="van Dam P."/>
            <person name="Fokkens L."/>
            <person name="Schmidt S.M."/>
            <person name="Linmans J.H."/>
            <person name="Kistler H.C."/>
            <person name="Ma L.J."/>
            <person name="Rep M."/>
        </authorList>
    </citation>
    <scope>NUCLEOTIDE SEQUENCE [LARGE SCALE GENOMIC DNA]</scope>
    <source>
        <strain evidence="4 5">Forc016</strain>
    </source>
</reference>
<accession>A0A2H3H4X5</accession>
<sequence>MNLYTASESKRPSSGSGSQDGTVAAKLRRAHRKSRKGCWECKRRHIKCDESRPACGNCAVSERSCSFPSSATPATTTPTASPIPFHPLPLLQAIPNNASNNQVQNCPDSCSDASAIQIPQSAGRPPSCSRGRVGFPEVTDDLIPFPTTVPSFTDTLAVTTFVDSSSPATIPSGLPQPIFTAKHLSLLHHAITDMPLAGSFIGLVVDIALKWCHVAPYAMDQLLALSADHLGLLSPENATSHRRTATELQTRALMWFNRPPPELTNRGGSDPNKTCVPRFLFASLLSLQILYETFTHYRANFHVFIERFLELAHLHRGVRTVTSSMYDTILESSIRPFLLNIRNAEKAAKHGGSECVELISLIRASDLGPTAVTGCLRAARTLQWAFNIHANLPLEDNVHAATAFPVLLTADFLDTVRKQQPEALIIMAYYGVLLHRCRKSWFIDDAGTFLVRLIADYLGSFWQEPMRWPLEEVAREQG</sequence>
<dbReference type="EMBL" id="MABQ02000004">
    <property type="protein sequence ID" value="PCD37140.1"/>
    <property type="molecule type" value="Genomic_DNA"/>
</dbReference>
<protein>
    <recommendedName>
        <fullName evidence="3">Zn(2)-C6 fungal-type domain-containing protein</fullName>
    </recommendedName>
</protein>
<feature type="domain" description="Zn(2)-C6 fungal-type" evidence="3">
    <location>
        <begin position="37"/>
        <end position="67"/>
    </location>
</feature>
<dbReference type="PROSITE" id="PS00463">
    <property type="entry name" value="ZN2_CY6_FUNGAL_1"/>
    <property type="match status" value="1"/>
</dbReference>
<evidence type="ECO:0000259" key="3">
    <source>
        <dbReference type="PROSITE" id="PS50048"/>
    </source>
</evidence>
<dbReference type="AlphaFoldDB" id="A0A2H3H4X5"/>
<feature type="region of interest" description="Disordered" evidence="2">
    <location>
        <begin position="1"/>
        <end position="29"/>
    </location>
</feature>
<proteinExistence type="predicted"/>
<dbReference type="STRING" id="327505.A0A2H3H4X5"/>
<dbReference type="GO" id="GO:0001228">
    <property type="term" value="F:DNA-binding transcription activator activity, RNA polymerase II-specific"/>
    <property type="evidence" value="ECO:0007669"/>
    <property type="project" value="TreeGrafter"/>
</dbReference>
<dbReference type="InterPro" id="IPR001138">
    <property type="entry name" value="Zn2Cys6_DnaBD"/>
</dbReference>
<keyword evidence="1" id="KW-0539">Nucleus</keyword>
<dbReference type="PANTHER" id="PTHR47784">
    <property type="entry name" value="STEROL UPTAKE CONTROL PROTEIN 2"/>
    <property type="match status" value="1"/>
</dbReference>
<gene>
    <name evidence="4" type="ORF">AU210_005644</name>
</gene>
<dbReference type="SMART" id="SM00066">
    <property type="entry name" value="GAL4"/>
    <property type="match status" value="1"/>
</dbReference>
<dbReference type="InterPro" id="IPR036864">
    <property type="entry name" value="Zn2-C6_fun-type_DNA-bd_sf"/>
</dbReference>
<dbReference type="Gene3D" id="4.10.240.10">
    <property type="entry name" value="Zn(2)-C6 fungal-type DNA-binding domain"/>
    <property type="match status" value="1"/>
</dbReference>
<dbReference type="CDD" id="cd00067">
    <property type="entry name" value="GAL4"/>
    <property type="match status" value="1"/>
</dbReference>
<dbReference type="InterPro" id="IPR053157">
    <property type="entry name" value="Sterol_Uptake_Regulator"/>
</dbReference>
<organism evidence="4 5">
    <name type="scientific">Fusarium oxysporum f. sp. radicis-cucumerinum</name>
    <dbReference type="NCBI Taxonomy" id="327505"/>
    <lineage>
        <taxon>Eukaryota</taxon>
        <taxon>Fungi</taxon>
        <taxon>Dikarya</taxon>
        <taxon>Ascomycota</taxon>
        <taxon>Pezizomycotina</taxon>
        <taxon>Sordariomycetes</taxon>
        <taxon>Hypocreomycetidae</taxon>
        <taxon>Hypocreales</taxon>
        <taxon>Nectriaceae</taxon>
        <taxon>Fusarium</taxon>
        <taxon>Fusarium oxysporum species complex</taxon>
    </lineage>
</organism>
<dbReference type="GO" id="GO:0008270">
    <property type="term" value="F:zinc ion binding"/>
    <property type="evidence" value="ECO:0007669"/>
    <property type="project" value="InterPro"/>
</dbReference>
<reference evidence="4 5" key="2">
    <citation type="journal article" date="2017" name="Sci. Rep.">
        <title>A mobile pathogenicity chromosome in Fusarium oxysporum for infection of multiple cucurbit species.</title>
        <authorList>
            <person name="van Dam P."/>
            <person name="Fokkens L."/>
            <person name="Ayukawa Y."/>
            <person name="van der Gragt M."/>
            <person name="Ter Horst A."/>
            <person name="Brankovics B."/>
            <person name="Houterman P.M."/>
            <person name="Arie T."/>
            <person name="Rep M."/>
        </authorList>
    </citation>
    <scope>NUCLEOTIDE SEQUENCE [LARGE SCALE GENOMIC DNA]</scope>
    <source>
        <strain evidence="4 5">Forc016</strain>
    </source>
</reference>
<dbReference type="Proteomes" id="UP000219602">
    <property type="component" value="Chromosome 5"/>
</dbReference>
<evidence type="ECO:0000313" key="4">
    <source>
        <dbReference type="EMBL" id="PCD37140.1"/>
    </source>
</evidence>
<evidence type="ECO:0000256" key="1">
    <source>
        <dbReference type="ARBA" id="ARBA00023242"/>
    </source>
</evidence>
<dbReference type="PANTHER" id="PTHR47784:SF4">
    <property type="entry name" value="ZN(II)2CYS6 TRANSCRIPTION FACTOR (EUROFUNG)"/>
    <property type="match status" value="1"/>
</dbReference>
<dbReference type="Pfam" id="PF00172">
    <property type="entry name" value="Zn_clus"/>
    <property type="match status" value="1"/>
</dbReference>
<evidence type="ECO:0000256" key="2">
    <source>
        <dbReference type="SAM" id="MobiDB-lite"/>
    </source>
</evidence>
<evidence type="ECO:0000313" key="5">
    <source>
        <dbReference type="Proteomes" id="UP000219602"/>
    </source>
</evidence>